<evidence type="ECO:0000313" key="4">
    <source>
        <dbReference type="Proteomes" id="UP000533017"/>
    </source>
</evidence>
<dbReference type="SUPFAM" id="SSF141571">
    <property type="entry name" value="Pentapeptide repeat-like"/>
    <property type="match status" value="1"/>
</dbReference>
<reference evidence="1 4" key="2">
    <citation type="submission" date="2020-07" db="EMBL/GenBank/DDBJ databases">
        <title>Sequencing the genomes of 1000 actinobacteria strains.</title>
        <authorList>
            <person name="Klenk H.-P."/>
        </authorList>
    </citation>
    <scope>NUCLEOTIDE SEQUENCE [LARGE SCALE GENOMIC DNA]</scope>
    <source>
        <strain evidence="1 4">DSM 45117</strain>
    </source>
</reference>
<proteinExistence type="predicted"/>
<evidence type="ECO:0000313" key="2">
    <source>
        <dbReference type="EMBL" id="SFF83751.1"/>
    </source>
</evidence>
<dbReference type="Gene3D" id="2.160.20.80">
    <property type="entry name" value="E3 ubiquitin-protein ligase SopA"/>
    <property type="match status" value="1"/>
</dbReference>
<dbReference type="RefSeq" id="WP_092881455.1">
    <property type="nucleotide sequence ID" value="NZ_FOOI01000002.1"/>
</dbReference>
<dbReference type="InterPro" id="IPR001646">
    <property type="entry name" value="5peptide_repeat"/>
</dbReference>
<dbReference type="OrthoDB" id="4775025at2"/>
<evidence type="ECO:0000313" key="1">
    <source>
        <dbReference type="EMBL" id="NYH81484.1"/>
    </source>
</evidence>
<organism evidence="2 3">
    <name type="scientific">Actinopolymorpha cephalotaxi</name>
    <dbReference type="NCBI Taxonomy" id="504797"/>
    <lineage>
        <taxon>Bacteria</taxon>
        <taxon>Bacillati</taxon>
        <taxon>Actinomycetota</taxon>
        <taxon>Actinomycetes</taxon>
        <taxon>Propionibacteriales</taxon>
        <taxon>Actinopolymorphaceae</taxon>
        <taxon>Actinopolymorpha</taxon>
    </lineage>
</organism>
<dbReference type="PANTHER" id="PTHR42999:SF1">
    <property type="entry name" value="PENTAPEPTIDE REPEAT-CONTAINING PROTEIN"/>
    <property type="match status" value="1"/>
</dbReference>
<dbReference type="STRING" id="504797.SAMN05421678_102347"/>
<reference evidence="2 3" key="1">
    <citation type="submission" date="2016-10" db="EMBL/GenBank/DDBJ databases">
        <authorList>
            <person name="de Groot N.N."/>
        </authorList>
    </citation>
    <scope>NUCLEOTIDE SEQUENCE [LARGE SCALE GENOMIC DNA]</scope>
    <source>
        <strain evidence="2 3">CPCC 202808</strain>
    </source>
</reference>
<protein>
    <submittedName>
        <fullName evidence="1">Uncharacterized protein YjbI with pentapeptide repeats</fullName>
    </submittedName>
    <submittedName>
        <fullName evidence="2">Uncharacterized protein YjbI, contains pentapeptide repeats</fullName>
    </submittedName>
</protein>
<name>A0A1I2M381_9ACTN</name>
<dbReference type="AlphaFoldDB" id="A0A1I2M381"/>
<gene>
    <name evidence="1" type="ORF">FHR37_000335</name>
    <name evidence="2" type="ORF">SAMN05421678_102347</name>
</gene>
<dbReference type="PANTHER" id="PTHR42999">
    <property type="entry name" value="ANTIBIOTIC RESISTANCE PROTEIN MCBG"/>
    <property type="match status" value="1"/>
</dbReference>
<sequence>MPPPARSGRPARRLPARPRLPKTLTAAVLPRDDLADEGHLRRLAYSDLDLAERDVTSCDVEECLFEGVELRGGVLAKSTFADCRFERCDLANLTTTSSSLIRCELRGLRTTGLHWTDGTIRDVVFDQCRLDLSAFRFSTLTAVRFTGCRLTQADFTNADLRNARFDDCDLSGAQFAHADLTGARLRNCVLAGVRGVESLRGAVIDPDDLVALSYALAGALGIVIGTGDDADDQPGDRSGDD</sequence>
<accession>A0A1I2M381</accession>
<evidence type="ECO:0000313" key="3">
    <source>
        <dbReference type="Proteomes" id="UP000199052"/>
    </source>
</evidence>
<dbReference type="EMBL" id="FOOI01000002">
    <property type="protein sequence ID" value="SFF83751.1"/>
    <property type="molecule type" value="Genomic_DNA"/>
</dbReference>
<dbReference type="Proteomes" id="UP000533017">
    <property type="component" value="Unassembled WGS sequence"/>
</dbReference>
<dbReference type="Pfam" id="PF13599">
    <property type="entry name" value="Pentapeptide_4"/>
    <property type="match status" value="1"/>
</dbReference>
<dbReference type="EMBL" id="JACBZA010000001">
    <property type="protein sequence ID" value="NYH81484.1"/>
    <property type="molecule type" value="Genomic_DNA"/>
</dbReference>
<keyword evidence="4" id="KW-1185">Reference proteome</keyword>
<dbReference type="InterPro" id="IPR052949">
    <property type="entry name" value="PA_immunity-related"/>
</dbReference>
<dbReference type="Proteomes" id="UP000199052">
    <property type="component" value="Unassembled WGS sequence"/>
</dbReference>